<reference evidence="1 2" key="1">
    <citation type="journal article" date="2013" name="BMC Genomics">
        <title>Comparative genomics of parasitic silkworm microsporidia reveal an association between genome expansion and host adaptation.</title>
        <authorList>
            <person name="Pan G."/>
            <person name="Xu J."/>
            <person name="Li T."/>
            <person name="Xia Q."/>
            <person name="Liu S.L."/>
            <person name="Zhang G."/>
            <person name="Li S."/>
            <person name="Li C."/>
            <person name="Liu H."/>
            <person name="Yang L."/>
            <person name="Liu T."/>
            <person name="Zhang X."/>
            <person name="Wu Z."/>
            <person name="Fan W."/>
            <person name="Dang X."/>
            <person name="Xiang H."/>
            <person name="Tao M."/>
            <person name="Li Y."/>
            <person name="Hu J."/>
            <person name="Li Z."/>
            <person name="Lin L."/>
            <person name="Luo J."/>
            <person name="Geng L."/>
            <person name="Wang L."/>
            <person name="Long M."/>
            <person name="Wan Y."/>
            <person name="He N."/>
            <person name="Zhang Z."/>
            <person name="Lu C."/>
            <person name="Keeling P.J."/>
            <person name="Wang J."/>
            <person name="Xiang Z."/>
            <person name="Zhou Z."/>
        </authorList>
    </citation>
    <scope>NUCLEOTIDE SEQUENCE [LARGE SCALE GENOMIC DNA]</scope>
    <source>
        <strain evidence="2">CQ1 / CVCC 102059</strain>
    </source>
</reference>
<dbReference type="AlphaFoldDB" id="R0M0P1"/>
<dbReference type="Proteomes" id="UP000016927">
    <property type="component" value="Unassembled WGS sequence"/>
</dbReference>
<sequence>MFQNTANERFMKKNTKKYTPETTFTLEKALINICYKYFNSDLLDILEKEINLHKIALGLNIPDFLADFHNVYCSFGILKLKYLGVKIEDLDHFVKFCDPKYCEKIKILEKKNSRNETIDFNDCFSKFKAHVETQSESYYFSLDDFYRLNSKIMNFNLAKLAGLSSFRNNFERQMKKSLEQILNRKFTEAKSNLKELKKDEQYKNHLEIIFHINNLLILCHVELAEYFECEYYINLSIDQALANNLSYIYFYFLNLKFAIERIGFIEGPRSCIKFDFEDIKERKLILKDFIEMNQIDLSTQLRDCKLTTQISLAVVKDDIRELRNLESNKFLDIDNLFMNLKILSQEYSIISLYVIDDILHINSFDQILNTKINFKDVSIKLNAILAASKDILRRDVQSRKDKSDWWIDRLELEGRLQKLLKDIKIECKLTNDHVILILDEKSTNFPWEHTTFLKDKHVFRIPSLEY</sequence>
<organism evidence="1 2">
    <name type="scientific">Nosema bombycis (strain CQ1 / CVCC 102059)</name>
    <name type="common">Microsporidian parasite</name>
    <name type="synonym">Pebrine of silkworm</name>
    <dbReference type="NCBI Taxonomy" id="578461"/>
    <lineage>
        <taxon>Eukaryota</taxon>
        <taxon>Fungi</taxon>
        <taxon>Fungi incertae sedis</taxon>
        <taxon>Microsporidia</taxon>
        <taxon>Nosematidae</taxon>
        <taxon>Nosema</taxon>
    </lineage>
</organism>
<proteinExistence type="predicted"/>
<gene>
    <name evidence="1" type="ORF">NBO_1034g0001</name>
</gene>
<dbReference type="OMA" id="ECEYYIN"/>
<protein>
    <submittedName>
        <fullName evidence="1">Uncharacterized protein</fullName>
    </submittedName>
</protein>
<dbReference type="Pfam" id="PF03568">
    <property type="entry name" value="Separin_C"/>
    <property type="match status" value="1"/>
</dbReference>
<accession>R0M0P1</accession>
<dbReference type="VEuPathDB" id="MicrosporidiaDB:NBO_1034g0001"/>
<name>R0M0P1_NOSB1</name>
<dbReference type="EMBL" id="KB909941">
    <property type="protein sequence ID" value="EOB11594.1"/>
    <property type="molecule type" value="Genomic_DNA"/>
</dbReference>
<dbReference type="HOGENOM" id="CLU_586728_0_0_1"/>
<dbReference type="OrthoDB" id="10255632at2759"/>
<evidence type="ECO:0000313" key="2">
    <source>
        <dbReference type="Proteomes" id="UP000016927"/>
    </source>
</evidence>
<keyword evidence="2" id="KW-1185">Reference proteome</keyword>
<evidence type="ECO:0000313" key="1">
    <source>
        <dbReference type="EMBL" id="EOB11594.1"/>
    </source>
</evidence>